<dbReference type="Gene3D" id="3.40.50.300">
    <property type="entry name" value="P-loop containing nucleotide triphosphate hydrolases"/>
    <property type="match status" value="1"/>
</dbReference>
<proteinExistence type="predicted"/>
<dbReference type="EMBL" id="GL380506">
    <property type="protein sequence ID" value="EGT57039.1"/>
    <property type="molecule type" value="Genomic_DNA"/>
</dbReference>
<dbReference type="Pfam" id="PF02463">
    <property type="entry name" value="SMC_N"/>
    <property type="match status" value="1"/>
</dbReference>
<evidence type="ECO:0000313" key="2">
    <source>
        <dbReference type="EMBL" id="EGT57039.1"/>
    </source>
</evidence>
<sequence>MPYRHGTRPIDVELLSGGEKKVASVAFLLALNLVKGSPFFVLDELDKAFHKDTCVKVGSALQELGKEMQIVAVCNDKHMRRFATKQIIVKLEDD</sequence>
<dbReference type="Proteomes" id="UP000008068">
    <property type="component" value="Unassembled WGS sequence"/>
</dbReference>
<dbReference type="HOGENOM" id="CLU_2388162_0_0_1"/>
<organism evidence="3">
    <name type="scientific">Caenorhabditis brenneri</name>
    <name type="common">Nematode worm</name>
    <dbReference type="NCBI Taxonomy" id="135651"/>
    <lineage>
        <taxon>Eukaryota</taxon>
        <taxon>Metazoa</taxon>
        <taxon>Ecdysozoa</taxon>
        <taxon>Nematoda</taxon>
        <taxon>Chromadorea</taxon>
        <taxon>Rhabditida</taxon>
        <taxon>Rhabditina</taxon>
        <taxon>Rhabditomorpha</taxon>
        <taxon>Rhabditoidea</taxon>
        <taxon>Rhabditidae</taxon>
        <taxon>Peloderinae</taxon>
        <taxon>Caenorhabditis</taxon>
    </lineage>
</organism>
<dbReference type="SUPFAM" id="SSF52540">
    <property type="entry name" value="P-loop containing nucleoside triphosphate hydrolases"/>
    <property type="match status" value="1"/>
</dbReference>
<dbReference type="InParanoid" id="G0PHT7"/>
<gene>
    <name evidence="2" type="ORF">CAEBREN_22388</name>
</gene>
<dbReference type="InterPro" id="IPR003395">
    <property type="entry name" value="RecF/RecN/SMC_N"/>
</dbReference>
<reference evidence="3" key="1">
    <citation type="submission" date="2011-07" db="EMBL/GenBank/DDBJ databases">
        <authorList>
            <consortium name="Caenorhabditis brenneri Sequencing and Analysis Consortium"/>
            <person name="Wilson R.K."/>
        </authorList>
    </citation>
    <scope>NUCLEOTIDE SEQUENCE [LARGE SCALE GENOMIC DNA]</scope>
    <source>
        <strain evidence="3">PB2801</strain>
    </source>
</reference>
<name>G0PHT7_CAEBE</name>
<evidence type="ECO:0000259" key="1">
    <source>
        <dbReference type="Pfam" id="PF02463"/>
    </source>
</evidence>
<accession>G0PHT7</accession>
<keyword evidence="3" id="KW-1185">Reference proteome</keyword>
<dbReference type="OrthoDB" id="413649at2759"/>
<dbReference type="AlphaFoldDB" id="G0PHT7"/>
<feature type="domain" description="RecF/RecN/SMC N-terminal" evidence="1">
    <location>
        <begin position="10"/>
        <end position="91"/>
    </location>
</feature>
<protein>
    <recommendedName>
        <fullName evidence="1">RecF/RecN/SMC N-terminal domain-containing protein</fullName>
    </recommendedName>
</protein>
<evidence type="ECO:0000313" key="3">
    <source>
        <dbReference type="Proteomes" id="UP000008068"/>
    </source>
</evidence>
<dbReference type="STRING" id="135651.G0PHT7"/>
<dbReference type="InterPro" id="IPR027417">
    <property type="entry name" value="P-loop_NTPase"/>
</dbReference>